<dbReference type="GeneID" id="97277462"/>
<organism evidence="2 3">
    <name type="scientific">Vreelandella aquamarina</name>
    <dbReference type="NCBI Taxonomy" id="77097"/>
    <lineage>
        <taxon>Bacteria</taxon>
        <taxon>Pseudomonadati</taxon>
        <taxon>Pseudomonadota</taxon>
        <taxon>Gammaproteobacteria</taxon>
        <taxon>Oceanospirillales</taxon>
        <taxon>Halomonadaceae</taxon>
        <taxon>Vreelandella</taxon>
    </lineage>
</organism>
<evidence type="ECO:0000313" key="2">
    <source>
        <dbReference type="EMBL" id="SIN79601.1"/>
    </source>
</evidence>
<dbReference type="Proteomes" id="UP000185024">
    <property type="component" value="Unassembled WGS sequence"/>
</dbReference>
<accession>A0A1N6E9G1</accession>
<proteinExistence type="predicted"/>
<dbReference type="RefSeq" id="WP_074211123.1">
    <property type="nucleotide sequence ID" value="NZ_BJOI01000040.1"/>
</dbReference>
<feature type="compositionally biased region" description="Low complexity" evidence="1">
    <location>
        <begin position="34"/>
        <end position="46"/>
    </location>
</feature>
<protein>
    <submittedName>
        <fullName evidence="2">Uncharacterized protein</fullName>
    </submittedName>
</protein>
<reference evidence="2 3" key="1">
    <citation type="submission" date="2016-11" db="EMBL/GenBank/DDBJ databases">
        <authorList>
            <person name="Jaros S."/>
            <person name="Januszkiewicz K."/>
            <person name="Wedrychowicz H."/>
        </authorList>
    </citation>
    <scope>NUCLEOTIDE SEQUENCE [LARGE SCALE GENOMIC DNA]</scope>
    <source>
        <strain evidence="2 3">ACAM 239</strain>
    </source>
</reference>
<sequence>MATKKTTPEEATQHADATTDEGAAPEPTTPEPSPATAADAGPAATTPEPPPPADDEPEQPLPELTVLILRDETIGGKDYRPGDTPTLPGAEVEALVARKAGDINHKAIAAARKARNGVANEEAVIE</sequence>
<name>A0A1N6E9G1_9GAMM</name>
<dbReference type="AlphaFoldDB" id="A0A1N6E9G1"/>
<feature type="compositionally biased region" description="Basic and acidic residues" evidence="1">
    <location>
        <begin position="1"/>
        <end position="13"/>
    </location>
</feature>
<evidence type="ECO:0000313" key="3">
    <source>
        <dbReference type="Proteomes" id="UP000185024"/>
    </source>
</evidence>
<feature type="region of interest" description="Disordered" evidence="1">
    <location>
        <begin position="1"/>
        <end position="63"/>
    </location>
</feature>
<gene>
    <name evidence="2" type="ORF">SAMN05878438_3599</name>
</gene>
<evidence type="ECO:0000256" key="1">
    <source>
        <dbReference type="SAM" id="MobiDB-lite"/>
    </source>
</evidence>
<dbReference type="EMBL" id="FSQX01000001">
    <property type="protein sequence ID" value="SIN79601.1"/>
    <property type="molecule type" value="Genomic_DNA"/>
</dbReference>